<dbReference type="PANTHER" id="PTHR31587:SF4">
    <property type="entry name" value="TRANSMEMBRANE PROTEIN (DUF2215)"/>
    <property type="match status" value="1"/>
</dbReference>
<comment type="subcellular location">
    <subcellularLocation>
        <location evidence="1">Nucleus inner membrane</location>
        <topology evidence="1">Multi-pass membrane protein</topology>
        <orientation evidence="1">Nucleoplasmic side</orientation>
    </subcellularLocation>
</comment>
<keyword evidence="3 9" id="KW-0812">Transmembrane</keyword>
<comment type="caution">
    <text evidence="10">The sequence shown here is derived from an EMBL/GenBank/DDBJ whole genome shotgun (WGS) entry which is preliminary data.</text>
</comment>
<feature type="region of interest" description="Disordered" evidence="8">
    <location>
        <begin position="403"/>
        <end position="425"/>
    </location>
</feature>
<evidence type="ECO:0000256" key="4">
    <source>
        <dbReference type="ARBA" id="ARBA00022729"/>
    </source>
</evidence>
<dbReference type="Pfam" id="PF10225">
    <property type="entry name" value="NEMP"/>
    <property type="match status" value="1"/>
</dbReference>
<evidence type="ECO:0008006" key="12">
    <source>
        <dbReference type="Google" id="ProtNLM"/>
    </source>
</evidence>
<evidence type="ECO:0000256" key="6">
    <source>
        <dbReference type="ARBA" id="ARBA00023136"/>
    </source>
</evidence>
<evidence type="ECO:0000256" key="7">
    <source>
        <dbReference type="ARBA" id="ARBA00023242"/>
    </source>
</evidence>
<name>A0AAP0S004_LIQFO</name>
<dbReference type="GO" id="GO:0005637">
    <property type="term" value="C:nuclear inner membrane"/>
    <property type="evidence" value="ECO:0007669"/>
    <property type="project" value="UniProtKB-SubCell"/>
</dbReference>
<evidence type="ECO:0000256" key="3">
    <source>
        <dbReference type="ARBA" id="ARBA00022692"/>
    </source>
</evidence>
<keyword evidence="7" id="KW-0539">Nucleus</keyword>
<feature type="transmembrane region" description="Helical" evidence="9">
    <location>
        <begin position="262"/>
        <end position="282"/>
    </location>
</feature>
<feature type="transmembrane region" description="Helical" evidence="9">
    <location>
        <begin position="189"/>
        <end position="210"/>
    </location>
</feature>
<feature type="compositionally biased region" description="Polar residues" evidence="8">
    <location>
        <begin position="403"/>
        <end position="421"/>
    </location>
</feature>
<evidence type="ECO:0000256" key="9">
    <source>
        <dbReference type="SAM" id="Phobius"/>
    </source>
</evidence>
<dbReference type="EMBL" id="JBBPBK010000005">
    <property type="protein sequence ID" value="KAK9284941.1"/>
    <property type="molecule type" value="Genomic_DNA"/>
</dbReference>
<dbReference type="AlphaFoldDB" id="A0AAP0S004"/>
<feature type="transmembrane region" description="Helical" evidence="9">
    <location>
        <begin position="320"/>
        <end position="337"/>
    </location>
</feature>
<evidence type="ECO:0000256" key="5">
    <source>
        <dbReference type="ARBA" id="ARBA00022989"/>
    </source>
</evidence>
<keyword evidence="5 9" id="KW-1133">Transmembrane helix</keyword>
<dbReference type="Proteomes" id="UP001415857">
    <property type="component" value="Unassembled WGS sequence"/>
</dbReference>
<feature type="transmembrane region" description="Helical" evidence="9">
    <location>
        <begin position="12"/>
        <end position="30"/>
    </location>
</feature>
<protein>
    <recommendedName>
        <fullName evidence="12">Nuclear envelope integral membrane protein 1</fullName>
    </recommendedName>
</protein>
<comment type="similarity">
    <text evidence="2">Belongs to the NEMP family.</text>
</comment>
<keyword evidence="11" id="KW-1185">Reference proteome</keyword>
<dbReference type="InterPro" id="IPR019358">
    <property type="entry name" value="NEMP_fam"/>
</dbReference>
<dbReference type="PANTHER" id="PTHR31587">
    <property type="entry name" value="TRANSMEMBRANE PROTEIN (DUF2215)"/>
    <property type="match status" value="1"/>
</dbReference>
<feature type="transmembrane region" description="Helical" evidence="9">
    <location>
        <begin position="291"/>
        <end position="314"/>
    </location>
</feature>
<evidence type="ECO:0000313" key="11">
    <source>
        <dbReference type="Proteomes" id="UP001415857"/>
    </source>
</evidence>
<evidence type="ECO:0000256" key="2">
    <source>
        <dbReference type="ARBA" id="ARBA00005748"/>
    </source>
</evidence>
<reference evidence="10 11" key="1">
    <citation type="journal article" date="2024" name="Plant J.">
        <title>Genome sequences and population genomics reveal climatic adaptation and genomic divergence between two closely related sweetgum species.</title>
        <authorList>
            <person name="Xu W.Q."/>
            <person name="Ren C.Q."/>
            <person name="Zhang X.Y."/>
            <person name="Comes H.P."/>
            <person name="Liu X.H."/>
            <person name="Li Y.G."/>
            <person name="Kettle C.J."/>
            <person name="Jalonen R."/>
            <person name="Gaisberger H."/>
            <person name="Ma Y.Z."/>
            <person name="Qiu Y.X."/>
        </authorList>
    </citation>
    <scope>NUCLEOTIDE SEQUENCE [LARGE SCALE GENOMIC DNA]</scope>
    <source>
        <strain evidence="10">Hangzhou</strain>
    </source>
</reference>
<feature type="transmembrane region" description="Helical" evidence="9">
    <location>
        <begin position="222"/>
        <end position="242"/>
    </location>
</feature>
<organism evidence="10 11">
    <name type="scientific">Liquidambar formosana</name>
    <name type="common">Formosan gum</name>
    <dbReference type="NCBI Taxonomy" id="63359"/>
    <lineage>
        <taxon>Eukaryota</taxon>
        <taxon>Viridiplantae</taxon>
        <taxon>Streptophyta</taxon>
        <taxon>Embryophyta</taxon>
        <taxon>Tracheophyta</taxon>
        <taxon>Spermatophyta</taxon>
        <taxon>Magnoliopsida</taxon>
        <taxon>eudicotyledons</taxon>
        <taxon>Gunneridae</taxon>
        <taxon>Pentapetalae</taxon>
        <taxon>Saxifragales</taxon>
        <taxon>Altingiaceae</taxon>
        <taxon>Liquidambar</taxon>
    </lineage>
</organism>
<feature type="transmembrane region" description="Helical" evidence="9">
    <location>
        <begin position="163"/>
        <end position="183"/>
    </location>
</feature>
<keyword evidence="4" id="KW-0732">Signal</keyword>
<proteinExistence type="inferred from homology"/>
<evidence type="ECO:0000256" key="1">
    <source>
        <dbReference type="ARBA" id="ARBA00004575"/>
    </source>
</evidence>
<evidence type="ECO:0000313" key="10">
    <source>
        <dbReference type="EMBL" id="KAK9284941.1"/>
    </source>
</evidence>
<accession>A0AAP0S004</accession>
<sequence>MGTPIRIRISAFTLWLLLFAFSIPSFVVSATEHSLIVGQSTALQLSPGLPVEHSPGSKPGTSVFCERVKICGLSRLKNLKKIAHSMKAKVSLTNSSIRPSSVDVCFHRNLSLGIGMCPKGQWEKLTKGSWVQSMSPFDHKLLDIRMAGSSLETLEVSIEEEFFLYRVIFLVLGIVMMMSASSLSNSLVFYYSSAMAVGVILVILIVLFQGMKILPTGRNNSLAIFMYSSIVGLGSFLLRYLPRLLRSVLVEIGIGEDMYNPLATFLLAFIVLAGAWLGFWVVRKLVLTEDGLIDISTAHFVAWAIRILAAVMILQSSLDPLLAAEALVCGIMVSSIMRRITRSRFLRHLYKNLFRTAKIHHRRSKIPDSSPFEDSHDDYIRNIQSPESSKFFRHRSKPFTLASCNSPVRGSTRTPPRQLSDSDAHYSTFHVTSERRKFSKEEWETFTRVSTKKALEELVSSPDFSKWAVANAERITLTPTKDYTANRRRRDLEKADLVTLANFSWGYIRCTTTLTVIIVAGCHMAFIHC</sequence>
<gene>
    <name evidence="10" type="ORF">L1049_024123</name>
</gene>
<keyword evidence="6 9" id="KW-0472">Membrane</keyword>
<evidence type="ECO:0000256" key="8">
    <source>
        <dbReference type="SAM" id="MobiDB-lite"/>
    </source>
</evidence>